<comment type="subcellular location">
    <subcellularLocation>
        <location evidence="1">Endoplasmic reticulum</location>
    </subcellularLocation>
    <subcellularLocation>
        <location evidence="3">Golgi apparatus</location>
    </subcellularLocation>
    <subcellularLocation>
        <location evidence="2">Lysosome</location>
    </subcellularLocation>
    <subcellularLocation>
        <location evidence="4">Secreted</location>
    </subcellularLocation>
</comment>
<dbReference type="Gene3D" id="3.40.630.10">
    <property type="entry name" value="Zn peptidases"/>
    <property type="match status" value="1"/>
</dbReference>
<evidence type="ECO:0000313" key="22">
    <source>
        <dbReference type="EMBL" id="MPM14901.1"/>
    </source>
</evidence>
<dbReference type="PANTHER" id="PTHR12053">
    <property type="entry name" value="PROTEASE FAMILY M28 PLASMA GLUTAMATE CARBOXYPEPTIDASE-RELATED"/>
    <property type="match status" value="1"/>
</dbReference>
<sequence length="427" mass="47818">MSINCQREFELLKKIGFVRTSGSEEELKAANILLEEISSIGCEGHLEAFNAPTSRITKATLKVVEPYEKEYEIAPYNCAIGTPEGGITTDFIYIEDGLDVNLVDLKGKFVLMNTRPNPKLYKKLIDAGIAGYITMSGTAMDEEDKTDISIARIREKNTKHGKIPAVNMRTKDCFQMVRDNASKVHVEIIMEDVELPSHNVVVTLEGTKYPEEIISFGAHYDSVPYSTGVYDNGAGSVIIMELLRHFKENPPMRTVKFVWYGSEEVGLLGSKAYLKDHEEELKKHLLMINVDVAGSILGKEMALVTAEQSLVDYIDHTAKIKGFPLKVEQDIYSSDSTAFADAGIPSVTFCRFAPHGGAFIHTRNDVMDYLSAEALEKTTIITKEFSESIINSVVFPVERKIPDKMRKELDKYFDKEPKKEESSDSKK</sequence>
<dbReference type="GO" id="GO:0005794">
    <property type="term" value="C:Golgi apparatus"/>
    <property type="evidence" value="ECO:0007669"/>
    <property type="project" value="UniProtKB-SubCell"/>
</dbReference>
<evidence type="ECO:0000256" key="17">
    <source>
        <dbReference type="ARBA" id="ARBA00023180"/>
    </source>
</evidence>
<keyword evidence="12" id="KW-0256">Endoplasmic reticulum</keyword>
<dbReference type="GO" id="GO:0006508">
    <property type="term" value="P:proteolysis"/>
    <property type="evidence" value="ECO:0007669"/>
    <property type="project" value="UniProtKB-KW"/>
</dbReference>
<keyword evidence="18" id="KW-0458">Lysosome</keyword>
<dbReference type="InterPro" id="IPR007484">
    <property type="entry name" value="Peptidase_M28"/>
</dbReference>
<feature type="domain" description="Peptidase M28" evidence="21">
    <location>
        <begin position="199"/>
        <end position="381"/>
    </location>
</feature>
<dbReference type="EMBL" id="VSSQ01002355">
    <property type="protein sequence ID" value="MPM14901.1"/>
    <property type="molecule type" value="Genomic_DNA"/>
</dbReference>
<keyword evidence="11 22" id="KW-0378">Hydrolase</keyword>
<accession>A0A644XGL0</accession>
<evidence type="ECO:0000256" key="15">
    <source>
        <dbReference type="ARBA" id="ARBA00023049"/>
    </source>
</evidence>
<dbReference type="GO" id="GO:0005764">
    <property type="term" value="C:lysosome"/>
    <property type="evidence" value="ECO:0007669"/>
    <property type="project" value="UniProtKB-SubCell"/>
</dbReference>
<evidence type="ECO:0000256" key="5">
    <source>
        <dbReference type="ARBA" id="ARBA00014116"/>
    </source>
</evidence>
<dbReference type="GO" id="GO:0004180">
    <property type="term" value="F:carboxypeptidase activity"/>
    <property type="evidence" value="ECO:0007669"/>
    <property type="project" value="UniProtKB-KW"/>
</dbReference>
<evidence type="ECO:0000256" key="8">
    <source>
        <dbReference type="ARBA" id="ARBA00022670"/>
    </source>
</evidence>
<dbReference type="PANTHER" id="PTHR12053:SF3">
    <property type="entry name" value="CARBOXYPEPTIDASE Q"/>
    <property type="match status" value="1"/>
</dbReference>
<comment type="subunit">
    <text evidence="19">Homodimer. The monomeric form is inactive while the homodimer is active.</text>
</comment>
<protein>
    <recommendedName>
        <fullName evidence="5">Carboxypeptidase Q</fullName>
    </recommendedName>
    <alternativeName>
        <fullName evidence="20">Plasma glutamate carboxypeptidase</fullName>
    </alternativeName>
</protein>
<evidence type="ECO:0000256" key="13">
    <source>
        <dbReference type="ARBA" id="ARBA00022833"/>
    </source>
</evidence>
<keyword evidence="22" id="KW-0031">Aminopeptidase</keyword>
<evidence type="ECO:0000256" key="12">
    <source>
        <dbReference type="ARBA" id="ARBA00022824"/>
    </source>
</evidence>
<evidence type="ECO:0000256" key="1">
    <source>
        <dbReference type="ARBA" id="ARBA00004240"/>
    </source>
</evidence>
<evidence type="ECO:0000256" key="19">
    <source>
        <dbReference type="ARBA" id="ARBA00025833"/>
    </source>
</evidence>
<dbReference type="SUPFAM" id="SSF53187">
    <property type="entry name" value="Zn-dependent exopeptidases"/>
    <property type="match status" value="1"/>
</dbReference>
<evidence type="ECO:0000256" key="10">
    <source>
        <dbReference type="ARBA" id="ARBA00022729"/>
    </source>
</evidence>
<evidence type="ECO:0000256" key="6">
    <source>
        <dbReference type="ARBA" id="ARBA00022525"/>
    </source>
</evidence>
<keyword evidence="13" id="KW-0862">Zinc</keyword>
<evidence type="ECO:0000256" key="7">
    <source>
        <dbReference type="ARBA" id="ARBA00022645"/>
    </source>
</evidence>
<dbReference type="InterPro" id="IPR039866">
    <property type="entry name" value="CPQ"/>
</dbReference>
<dbReference type="Gene3D" id="3.50.30.30">
    <property type="match status" value="1"/>
</dbReference>
<proteinExistence type="predicted"/>
<dbReference type="GO" id="GO:0005576">
    <property type="term" value="C:extracellular region"/>
    <property type="evidence" value="ECO:0007669"/>
    <property type="project" value="UniProtKB-SubCell"/>
</dbReference>
<evidence type="ECO:0000256" key="16">
    <source>
        <dbReference type="ARBA" id="ARBA00023145"/>
    </source>
</evidence>
<comment type="caution">
    <text evidence="22">The sequence shown here is derived from an EMBL/GenBank/DDBJ whole genome shotgun (WGS) entry which is preliminary data.</text>
</comment>
<reference evidence="22" key="1">
    <citation type="submission" date="2019-08" db="EMBL/GenBank/DDBJ databases">
        <authorList>
            <person name="Kucharzyk K."/>
            <person name="Murdoch R.W."/>
            <person name="Higgins S."/>
            <person name="Loffler F."/>
        </authorList>
    </citation>
    <scope>NUCLEOTIDE SEQUENCE</scope>
</reference>
<name>A0A644XGL0_9ZZZZ</name>
<dbReference type="GO" id="GO:0046872">
    <property type="term" value="F:metal ion binding"/>
    <property type="evidence" value="ECO:0007669"/>
    <property type="project" value="UniProtKB-KW"/>
</dbReference>
<keyword evidence="8" id="KW-0645">Protease</keyword>
<dbReference type="GO" id="GO:0070573">
    <property type="term" value="F:metallodipeptidase activity"/>
    <property type="evidence" value="ECO:0007669"/>
    <property type="project" value="InterPro"/>
</dbReference>
<evidence type="ECO:0000259" key="21">
    <source>
        <dbReference type="Pfam" id="PF04389"/>
    </source>
</evidence>
<dbReference type="GO" id="GO:0005783">
    <property type="term" value="C:endoplasmic reticulum"/>
    <property type="evidence" value="ECO:0007669"/>
    <property type="project" value="UniProtKB-SubCell"/>
</dbReference>
<evidence type="ECO:0000256" key="14">
    <source>
        <dbReference type="ARBA" id="ARBA00023034"/>
    </source>
</evidence>
<keyword evidence="15" id="KW-0482">Metalloprotease</keyword>
<dbReference type="AlphaFoldDB" id="A0A644XGL0"/>
<keyword evidence="16" id="KW-0865">Zymogen</keyword>
<keyword evidence="6" id="KW-0964">Secreted</keyword>
<evidence type="ECO:0000256" key="3">
    <source>
        <dbReference type="ARBA" id="ARBA00004555"/>
    </source>
</evidence>
<gene>
    <name evidence="22" type="primary">ywaD_3</name>
    <name evidence="22" type="ORF">SDC9_61265</name>
</gene>
<evidence type="ECO:0000256" key="9">
    <source>
        <dbReference type="ARBA" id="ARBA00022723"/>
    </source>
</evidence>
<keyword evidence="9" id="KW-0479">Metal-binding</keyword>
<organism evidence="22">
    <name type="scientific">bioreactor metagenome</name>
    <dbReference type="NCBI Taxonomy" id="1076179"/>
    <lineage>
        <taxon>unclassified sequences</taxon>
        <taxon>metagenomes</taxon>
        <taxon>ecological metagenomes</taxon>
    </lineage>
</organism>
<dbReference type="GO" id="GO:0004177">
    <property type="term" value="F:aminopeptidase activity"/>
    <property type="evidence" value="ECO:0007669"/>
    <property type="project" value="UniProtKB-KW"/>
</dbReference>
<keyword evidence="7" id="KW-0121">Carboxypeptidase</keyword>
<evidence type="ECO:0000256" key="18">
    <source>
        <dbReference type="ARBA" id="ARBA00023228"/>
    </source>
</evidence>
<evidence type="ECO:0000256" key="20">
    <source>
        <dbReference type="ARBA" id="ARBA00033328"/>
    </source>
</evidence>
<keyword evidence="14" id="KW-0333">Golgi apparatus</keyword>
<evidence type="ECO:0000256" key="4">
    <source>
        <dbReference type="ARBA" id="ARBA00004613"/>
    </source>
</evidence>
<evidence type="ECO:0000256" key="2">
    <source>
        <dbReference type="ARBA" id="ARBA00004371"/>
    </source>
</evidence>
<keyword evidence="17" id="KW-0325">Glycoprotein</keyword>
<keyword evidence="10" id="KW-0732">Signal</keyword>
<evidence type="ECO:0000256" key="11">
    <source>
        <dbReference type="ARBA" id="ARBA00022801"/>
    </source>
</evidence>
<dbReference type="Pfam" id="PF04389">
    <property type="entry name" value="Peptidase_M28"/>
    <property type="match status" value="1"/>
</dbReference>